<comment type="caution">
    <text evidence="1">The sequence shown here is derived from an EMBL/GenBank/DDBJ whole genome shotgun (WGS) entry which is preliminary data.</text>
</comment>
<reference evidence="2" key="1">
    <citation type="journal article" date="2019" name="Int. J. Syst. Evol. Microbiol.">
        <title>The Global Catalogue of Microorganisms (GCM) 10K type strain sequencing project: providing services to taxonomists for standard genome sequencing and annotation.</title>
        <authorList>
            <consortium name="The Broad Institute Genomics Platform"/>
            <consortium name="The Broad Institute Genome Sequencing Center for Infectious Disease"/>
            <person name="Wu L."/>
            <person name="Ma J."/>
        </authorList>
    </citation>
    <scope>NUCLEOTIDE SEQUENCE [LARGE SCALE GENOMIC DNA]</scope>
    <source>
        <strain evidence="2">CGMCC 1.15288</strain>
    </source>
</reference>
<sequence length="119" mass="13539">MPIPERSPYIRVLPGTDTLDIILKNTHFPDNLLSENVECHLRWEEGSPVLVFQFKQAAYDFSEPLLASDLKNSERGWLQQPAITVRLLLADSVIADKISQRTFSISEHETDGIRKAFDS</sequence>
<proteinExistence type="predicted"/>
<dbReference type="EMBL" id="BMIA01000004">
    <property type="protein sequence ID" value="GGH49518.1"/>
    <property type="molecule type" value="Genomic_DNA"/>
</dbReference>
<dbReference type="Proteomes" id="UP000600214">
    <property type="component" value="Unassembled WGS sequence"/>
</dbReference>
<accession>A0ABQ1Z675</accession>
<protein>
    <submittedName>
        <fullName evidence="1">Uncharacterized protein</fullName>
    </submittedName>
</protein>
<evidence type="ECO:0000313" key="1">
    <source>
        <dbReference type="EMBL" id="GGH49518.1"/>
    </source>
</evidence>
<keyword evidence="2" id="KW-1185">Reference proteome</keyword>
<organism evidence="1 2">
    <name type="scientific">Dyadobacter endophyticus</name>
    <dbReference type="NCBI Taxonomy" id="1749036"/>
    <lineage>
        <taxon>Bacteria</taxon>
        <taxon>Pseudomonadati</taxon>
        <taxon>Bacteroidota</taxon>
        <taxon>Cytophagia</taxon>
        <taxon>Cytophagales</taxon>
        <taxon>Spirosomataceae</taxon>
        <taxon>Dyadobacter</taxon>
    </lineage>
</organism>
<dbReference type="RefSeq" id="WP_188937852.1">
    <property type="nucleotide sequence ID" value="NZ_BMIA01000004.1"/>
</dbReference>
<gene>
    <name evidence="1" type="ORF">GCM10007423_51550</name>
</gene>
<name>A0ABQ1Z675_9BACT</name>
<evidence type="ECO:0000313" key="2">
    <source>
        <dbReference type="Proteomes" id="UP000600214"/>
    </source>
</evidence>